<keyword evidence="1" id="KW-0812">Transmembrane</keyword>
<keyword evidence="1" id="KW-1133">Transmembrane helix</keyword>
<feature type="non-terminal residue" evidence="2">
    <location>
        <position position="52"/>
    </location>
</feature>
<dbReference type="AlphaFoldDB" id="A0A383ASR7"/>
<evidence type="ECO:0000256" key="1">
    <source>
        <dbReference type="SAM" id="Phobius"/>
    </source>
</evidence>
<proteinExistence type="predicted"/>
<protein>
    <submittedName>
        <fullName evidence="2">Uncharacterized protein</fullName>
    </submittedName>
</protein>
<reference evidence="2" key="1">
    <citation type="submission" date="2018-05" db="EMBL/GenBank/DDBJ databases">
        <authorList>
            <person name="Lanie J.A."/>
            <person name="Ng W.-L."/>
            <person name="Kazmierczak K.M."/>
            <person name="Andrzejewski T.M."/>
            <person name="Davidsen T.M."/>
            <person name="Wayne K.J."/>
            <person name="Tettelin H."/>
            <person name="Glass J.I."/>
            <person name="Rusch D."/>
            <person name="Podicherti R."/>
            <person name="Tsui H.-C.T."/>
            <person name="Winkler M.E."/>
        </authorList>
    </citation>
    <scope>NUCLEOTIDE SEQUENCE</scope>
</reference>
<evidence type="ECO:0000313" key="2">
    <source>
        <dbReference type="EMBL" id="SVE10580.1"/>
    </source>
</evidence>
<dbReference type="EMBL" id="UINC01194479">
    <property type="protein sequence ID" value="SVE10580.1"/>
    <property type="molecule type" value="Genomic_DNA"/>
</dbReference>
<name>A0A383ASR7_9ZZZZ</name>
<gene>
    <name evidence="2" type="ORF">METZ01_LOCUS463434</name>
</gene>
<organism evidence="2">
    <name type="scientific">marine metagenome</name>
    <dbReference type="NCBI Taxonomy" id="408172"/>
    <lineage>
        <taxon>unclassified sequences</taxon>
        <taxon>metagenomes</taxon>
        <taxon>ecological metagenomes</taxon>
    </lineage>
</organism>
<sequence>MDEEIAIISKDVKNEKIKNFILKNKNKIYSFIFIFITFIFSIFFYQDYKKKN</sequence>
<keyword evidence="1" id="KW-0472">Membrane</keyword>
<accession>A0A383ASR7</accession>
<feature type="transmembrane region" description="Helical" evidence="1">
    <location>
        <begin position="28"/>
        <end position="45"/>
    </location>
</feature>